<dbReference type="AlphaFoldDB" id="A0A1X9SY98"/>
<dbReference type="EMBL" id="CP018789">
    <property type="protein sequence ID" value="ARR01156.1"/>
    <property type="molecule type" value="Genomic_DNA"/>
</dbReference>
<organism evidence="1 3">
    <name type="scientific">Campylobacter porcelli</name>
    <dbReference type="NCBI Taxonomy" id="1660073"/>
    <lineage>
        <taxon>Bacteria</taxon>
        <taxon>Pseudomonadati</taxon>
        <taxon>Campylobacterota</taxon>
        <taxon>Epsilonproteobacteria</taxon>
        <taxon>Campylobacterales</taxon>
        <taxon>Campylobacteraceae</taxon>
        <taxon>Campylobacter</taxon>
    </lineage>
</organism>
<dbReference type="STRING" id="1660073.CSUIS_1364"/>
<evidence type="ECO:0000313" key="3">
    <source>
        <dbReference type="Proteomes" id="UP000194260"/>
    </source>
</evidence>
<evidence type="ECO:0000313" key="4">
    <source>
        <dbReference type="Proteomes" id="UP001331664"/>
    </source>
</evidence>
<accession>A0A1X9SY98</accession>
<dbReference type="Proteomes" id="UP001331664">
    <property type="component" value="Unassembled WGS sequence"/>
</dbReference>
<dbReference type="RefSeq" id="WP_086242682.1">
    <property type="nucleotide sequence ID" value="NZ_CP018789.1"/>
</dbReference>
<evidence type="ECO:0000313" key="2">
    <source>
        <dbReference type="EMBL" id="MEE3745257.1"/>
    </source>
</evidence>
<reference evidence="1" key="2">
    <citation type="journal article" date="2017" name="Genome Biol. Evol.">
        <title>Comparative genomic analysis identifies a Campylobacter clade deficient in selenium metabolism.</title>
        <authorList>
            <person name="Miller W.G."/>
            <person name="Yee E."/>
            <person name="Lopes B.S."/>
            <person name="Chapman M.H."/>
            <person name="Huynh S."/>
            <person name="Bono J.L."/>
            <person name="Parker C.T."/>
            <person name="Strachan N.J.C."/>
            <person name="Forbes K.J."/>
        </authorList>
    </citation>
    <scope>NUCLEOTIDE SEQUENCE [LARGE SCALE GENOMIC DNA]</scope>
    <source>
        <strain evidence="1">RM6137</strain>
    </source>
</reference>
<dbReference type="SUPFAM" id="SSF53756">
    <property type="entry name" value="UDP-Glycosyltransferase/glycogen phosphorylase"/>
    <property type="match status" value="1"/>
</dbReference>
<name>A0A1X9SY98_9BACT</name>
<protein>
    <submittedName>
        <fullName evidence="2">Glycosyltransferase family 4 protein</fullName>
    </submittedName>
</protein>
<reference evidence="2 4" key="3">
    <citation type="submission" date="2024-01" db="EMBL/GenBank/DDBJ databases">
        <title>Campylobacter porcellus sp. nov.</title>
        <authorList>
            <person name="Papic B."/>
            <person name="Gruntar I."/>
        </authorList>
    </citation>
    <scope>NUCLEOTIDE SEQUENCE [LARGE SCALE GENOMIC DNA]</scope>
    <source>
        <strain evidence="2 4">CX2-4855-23</strain>
    </source>
</reference>
<proteinExistence type="predicted"/>
<evidence type="ECO:0000313" key="1">
    <source>
        <dbReference type="EMBL" id="ARR01156.1"/>
    </source>
</evidence>
<reference evidence="3" key="1">
    <citation type="journal article" date="2017" name="Genome Biol. Evol.">
        <title>Comparative Genomic Analysis Identifies a Campylobacter Clade Deficient in Selenium Metabolism.</title>
        <authorList>
            <person name="Miller W.G."/>
            <person name="Yee E."/>
            <person name="Lopes B.S."/>
            <person name="Chapman M.H."/>
            <person name="Huynh S."/>
            <person name="Bono J.L."/>
            <person name="Parker C.T."/>
            <person name="Strachan N.J.C."/>
            <person name="Forbes K.J."/>
        </authorList>
    </citation>
    <scope>NUCLEOTIDE SEQUENCE [LARGE SCALE GENOMIC DNA]</scope>
    <source>
        <strain evidence="3">RM6137</strain>
    </source>
</reference>
<dbReference type="Proteomes" id="UP000194260">
    <property type="component" value="Chromosome"/>
</dbReference>
<keyword evidence="4" id="KW-1185">Reference proteome</keyword>
<dbReference type="KEGG" id="camy:CSUIS_1364"/>
<gene>
    <name evidence="1" type="ORF">CSUIS_1364</name>
    <name evidence="2" type="ORF">V2I23_08185</name>
</gene>
<sequence length="471" mass="55227">MHSRLLKLTEIIKSQGYENICFFQPVHAITGATTCKVQMAEYLANNTNLNIYFCDLIDGHPRTLIKNIKNINFIPYDPNSELFPLNKKCVIFATSTRVILLKNMHKDNKIIFWHNETNPCAWDLLFLNNETLKFFNLIKHSRAIMFHDWSSMDSINRYSNANIYNNDFYYLTVPNKTLKAPKELLDIDYINIGFLSRLSADKIQSLFYLAKNLYEINISKKIRLHIIGDGVYRKKVEQELMKYGDKIDILYTGSIAYNQLDEYLINNIDLLYGVGTCVIEASALRIPSAVLLMNTNEIQDNQVYWYFDTNCYCTGITVDQKKDFNIKYISIANSVETILLKNGKRNIGNKCYQYYKNNHGNINKLASIFLEQIINSSLTFDKLKRVIRYTPYSLIKVIRLSILGLKLFKKIDFVVRTDFYIFGIRYFRINRRNGINKYYLFGIKIISYKEYIPYKFPNSMGKKVHYANKKI</sequence>
<dbReference type="EMBL" id="JAZBRD010000021">
    <property type="protein sequence ID" value="MEE3745257.1"/>
    <property type="molecule type" value="Genomic_DNA"/>
</dbReference>